<organism evidence="1 2">
    <name type="scientific">Metarhizium anisopliae BRIP 53293</name>
    <dbReference type="NCBI Taxonomy" id="1291518"/>
    <lineage>
        <taxon>Eukaryota</taxon>
        <taxon>Fungi</taxon>
        <taxon>Dikarya</taxon>
        <taxon>Ascomycota</taxon>
        <taxon>Pezizomycotina</taxon>
        <taxon>Sordariomycetes</taxon>
        <taxon>Hypocreomycetidae</taxon>
        <taxon>Hypocreales</taxon>
        <taxon>Clavicipitaceae</taxon>
        <taxon>Metarhizium</taxon>
    </lineage>
</organism>
<reference evidence="2" key="1">
    <citation type="journal article" date="2014" name="BMC Genomics">
        <title>The genome sequence of the biocontrol fungus Metarhizium anisopliae and comparative genomics of Metarhizium species.</title>
        <authorList>
            <person name="Pattemore J.A."/>
            <person name="Hane J.K."/>
            <person name="Williams A.H."/>
            <person name="Wilson B.A."/>
            <person name="Stodart B.J."/>
            <person name="Ash G.J."/>
        </authorList>
    </citation>
    <scope>NUCLEOTIDE SEQUENCE [LARGE SCALE GENOMIC DNA]</scope>
    <source>
        <strain evidence="2">BRIP 53293</strain>
    </source>
</reference>
<accession>A0A0D9NIC8</accession>
<dbReference type="Proteomes" id="UP000054544">
    <property type="component" value="Unassembled WGS sequence"/>
</dbReference>
<sequence>MKQIGRVSDGLVGDGDEGEVMIAANDMCAGIYSHPATGNGRNTHFKLEFAGEVHGTVEIDASGGVLGSNGMDIEEFVRSAGREDACWEQLRQKLECELESRNIRHPSGDGDLLMKRNVERSFADSSVAKWEPGDQDQEILLREEKPKDRIYWKLNEKKLRSRMGQRDGPVLVVVRVCFVLELNSALGNAEERIVRDGACFVAALGVRTAPGSSFTLHKMKMDRTTLYSRKYAQWWYQSSRLAIHRAVYRA</sequence>
<dbReference type="EMBL" id="KE384778">
    <property type="protein sequence ID" value="KJK73787.1"/>
    <property type="molecule type" value="Genomic_DNA"/>
</dbReference>
<evidence type="ECO:0000313" key="2">
    <source>
        <dbReference type="Proteomes" id="UP000054544"/>
    </source>
</evidence>
<name>A0A0D9NIC8_METAN</name>
<evidence type="ECO:0000313" key="1">
    <source>
        <dbReference type="EMBL" id="KJK73787.1"/>
    </source>
</evidence>
<protein>
    <submittedName>
        <fullName evidence="1">Uncharacterized protein</fullName>
    </submittedName>
</protein>
<keyword evidence="2" id="KW-1185">Reference proteome</keyword>
<dbReference type="AlphaFoldDB" id="A0A0D9NIC8"/>
<gene>
    <name evidence="1" type="ORF">H634G_10932</name>
</gene>
<proteinExistence type="predicted"/>